<evidence type="ECO:0000256" key="1">
    <source>
        <dbReference type="ARBA" id="ARBA00004141"/>
    </source>
</evidence>
<dbReference type="EMBL" id="JAPNOA010000039">
    <property type="protein sequence ID" value="MCY0966228.1"/>
    <property type="molecule type" value="Genomic_DNA"/>
</dbReference>
<keyword evidence="2 8" id="KW-0474">Menaquinone biosynthesis</keyword>
<dbReference type="Pfam" id="PF01040">
    <property type="entry name" value="UbiA"/>
    <property type="match status" value="1"/>
</dbReference>
<dbReference type="InterPro" id="IPR026046">
    <property type="entry name" value="UBIAD1"/>
</dbReference>
<comment type="pathway">
    <text evidence="8">Quinol/quinone metabolism; menaquinone biosynthesis; menaquinol from 1,4-dihydroxy-2-naphthoate: step 1/2.</text>
</comment>
<dbReference type="AlphaFoldDB" id="A0A9X3EEN7"/>
<dbReference type="GO" id="GO:0009234">
    <property type="term" value="P:menaquinone biosynthetic process"/>
    <property type="evidence" value="ECO:0007669"/>
    <property type="project" value="UniProtKB-UniRule"/>
</dbReference>
<evidence type="ECO:0000256" key="9">
    <source>
        <dbReference type="NCBIfam" id="TIGR00751"/>
    </source>
</evidence>
<reference evidence="10" key="1">
    <citation type="submission" date="2022-11" db="EMBL/GenBank/DDBJ databases">
        <title>Parathalassolutuus dongxingensis gen. nov., sp. nov., a novel member of family Oceanospirillaceae isolated from a coastal shrimp pond in Guangxi, China.</title>
        <authorList>
            <person name="Chen H."/>
        </authorList>
    </citation>
    <scope>NUCLEOTIDE SEQUENCE</scope>
    <source>
        <strain evidence="10">G-43</strain>
    </source>
</reference>
<feature type="transmembrane region" description="Helical" evidence="8">
    <location>
        <begin position="147"/>
        <end position="165"/>
    </location>
</feature>
<proteinExistence type="inferred from homology"/>
<keyword evidence="11" id="KW-1185">Reference proteome</keyword>
<sequence length="291" mass="31213">MTINKTTAWMLAARPRTLPAALAPILLSQSLALSHENFSVTLALLILVCALSLQIAVNIANDLFDFQNGIDDPDRLGPPRAAQSGWLTVSELKTGLLLALLVSLISGIGLIACGGWIFAVLGVLSIGAALAYSAGPLPLASNALGEITVFLFFGLLAVLGSYYLQTTKLSWSAWIAAIQMGSLTAAIMLVNNLRDIPTDSRAGKRTLAVKLGTDNSRHLYYGLLLLPFGLLLLDSSTHTSLAWMALLPTIVMIRILSDRHGRVLNRQLAQTALLCLVFSVLRSLDIWISLL</sequence>
<dbReference type="PANTHER" id="PTHR13929:SF0">
    <property type="entry name" value="UBIA PRENYLTRANSFERASE DOMAIN-CONTAINING PROTEIN 1"/>
    <property type="match status" value="1"/>
</dbReference>
<evidence type="ECO:0000256" key="8">
    <source>
        <dbReference type="HAMAP-Rule" id="MF_01937"/>
    </source>
</evidence>
<feature type="transmembrane region" description="Helical" evidence="8">
    <location>
        <begin position="85"/>
        <end position="110"/>
    </location>
</feature>
<keyword evidence="6 8" id="KW-1133">Transmembrane helix</keyword>
<gene>
    <name evidence="8" type="primary">menA</name>
    <name evidence="10" type="ORF">OUO13_13620</name>
</gene>
<comment type="catalytic activity">
    <reaction evidence="8">
        <text>an all-trans-polyprenyl diphosphate + 1,4-dihydroxy-2-naphthoate + H(+) = a 2-demethylmenaquinol + CO2 + diphosphate</text>
        <dbReference type="Rhea" id="RHEA:26478"/>
        <dbReference type="Rhea" id="RHEA-COMP:9563"/>
        <dbReference type="Rhea" id="RHEA-COMP:9564"/>
        <dbReference type="ChEBI" id="CHEBI:11173"/>
        <dbReference type="ChEBI" id="CHEBI:15378"/>
        <dbReference type="ChEBI" id="CHEBI:16526"/>
        <dbReference type="ChEBI" id="CHEBI:33019"/>
        <dbReference type="ChEBI" id="CHEBI:55437"/>
        <dbReference type="ChEBI" id="CHEBI:58914"/>
        <dbReference type="EC" id="2.5.1.74"/>
    </reaction>
</comment>
<dbReference type="HAMAP" id="MF_01937">
    <property type="entry name" value="MenA_1"/>
    <property type="match status" value="1"/>
</dbReference>
<dbReference type="InterPro" id="IPR004657">
    <property type="entry name" value="MenA"/>
</dbReference>
<dbReference type="GO" id="GO:0042371">
    <property type="term" value="P:vitamin K biosynthetic process"/>
    <property type="evidence" value="ECO:0007669"/>
    <property type="project" value="TreeGrafter"/>
</dbReference>
<dbReference type="NCBIfam" id="TIGR00751">
    <property type="entry name" value="menA"/>
    <property type="match status" value="1"/>
</dbReference>
<accession>A0A9X3EEN7</accession>
<feature type="transmembrane region" description="Helical" evidence="8">
    <location>
        <begin position="42"/>
        <end position="64"/>
    </location>
</feature>
<comment type="subcellular location">
    <subcellularLocation>
        <location evidence="8">Cell membrane</location>
        <topology evidence="8">Multi-pass membrane protein</topology>
    </subcellularLocation>
    <subcellularLocation>
        <location evidence="1">Membrane</location>
        <topology evidence="1">Multi-pass membrane protein</topology>
    </subcellularLocation>
</comment>
<dbReference type="PIRSF" id="PIRSF005355">
    <property type="entry name" value="UBIAD1"/>
    <property type="match status" value="1"/>
</dbReference>
<feature type="transmembrane region" description="Helical" evidence="8">
    <location>
        <begin position="116"/>
        <end position="135"/>
    </location>
</feature>
<dbReference type="InterPro" id="IPR000537">
    <property type="entry name" value="UbiA_prenyltransferase"/>
</dbReference>
<dbReference type="Proteomes" id="UP001150830">
    <property type="component" value="Unassembled WGS sequence"/>
</dbReference>
<evidence type="ECO:0000256" key="2">
    <source>
        <dbReference type="ARBA" id="ARBA00022428"/>
    </source>
</evidence>
<protein>
    <recommendedName>
        <fullName evidence="8 9">1,4-dihydroxy-2-naphthoate octaprenyltransferase</fullName>
        <shortName evidence="8">DHNA-octaprenyltransferase</shortName>
        <ecNumber evidence="8 9">2.5.1.74</ecNumber>
    </recommendedName>
</protein>
<dbReference type="GO" id="GO:0046428">
    <property type="term" value="F:1,4-dihydroxy-2-naphthoate polyprenyltransferase activity"/>
    <property type="evidence" value="ECO:0007669"/>
    <property type="project" value="UniProtKB-UniRule"/>
</dbReference>
<dbReference type="GO" id="GO:0005886">
    <property type="term" value="C:plasma membrane"/>
    <property type="evidence" value="ECO:0007669"/>
    <property type="project" value="UniProtKB-SubCell"/>
</dbReference>
<evidence type="ECO:0000256" key="4">
    <source>
        <dbReference type="ARBA" id="ARBA00022679"/>
    </source>
</evidence>
<name>A0A9X3EEN7_9GAMM</name>
<keyword evidence="4 8" id="KW-0808">Transferase</keyword>
<organism evidence="10 11">
    <name type="scientific">Parathalassolituus penaei</name>
    <dbReference type="NCBI Taxonomy" id="2997323"/>
    <lineage>
        <taxon>Bacteria</taxon>
        <taxon>Pseudomonadati</taxon>
        <taxon>Pseudomonadota</taxon>
        <taxon>Gammaproteobacteria</taxon>
        <taxon>Oceanospirillales</taxon>
        <taxon>Oceanospirillaceae</taxon>
        <taxon>Parathalassolituus</taxon>
    </lineage>
</organism>
<evidence type="ECO:0000256" key="3">
    <source>
        <dbReference type="ARBA" id="ARBA00022475"/>
    </source>
</evidence>
<evidence type="ECO:0000313" key="10">
    <source>
        <dbReference type="EMBL" id="MCY0966228.1"/>
    </source>
</evidence>
<evidence type="ECO:0000313" key="11">
    <source>
        <dbReference type="Proteomes" id="UP001150830"/>
    </source>
</evidence>
<evidence type="ECO:0000256" key="6">
    <source>
        <dbReference type="ARBA" id="ARBA00022989"/>
    </source>
</evidence>
<comment type="function">
    <text evidence="8">Conversion of 1,4-dihydroxy-2-naphthoate (DHNA) to demethylmenaquinone (DMK).</text>
</comment>
<dbReference type="CDD" id="cd13962">
    <property type="entry name" value="PT_UbiA_UBIAD1"/>
    <property type="match status" value="1"/>
</dbReference>
<feature type="transmembrane region" description="Helical" evidence="8">
    <location>
        <begin position="171"/>
        <end position="191"/>
    </location>
</feature>
<dbReference type="PANTHER" id="PTHR13929">
    <property type="entry name" value="1,4-DIHYDROXY-2-NAPHTHOATE OCTAPRENYLTRANSFERASE"/>
    <property type="match status" value="1"/>
</dbReference>
<evidence type="ECO:0000256" key="5">
    <source>
        <dbReference type="ARBA" id="ARBA00022692"/>
    </source>
</evidence>
<keyword evidence="5 8" id="KW-0812">Transmembrane</keyword>
<dbReference type="NCBIfam" id="NF004751">
    <property type="entry name" value="PRK06080.1-3"/>
    <property type="match status" value="1"/>
</dbReference>
<evidence type="ECO:0000256" key="7">
    <source>
        <dbReference type="ARBA" id="ARBA00023136"/>
    </source>
</evidence>
<dbReference type="EC" id="2.5.1.74" evidence="8 9"/>
<feature type="transmembrane region" description="Helical" evidence="8">
    <location>
        <begin position="240"/>
        <end position="256"/>
    </location>
</feature>
<dbReference type="RefSeq" id="WP_283174439.1">
    <property type="nucleotide sequence ID" value="NZ_JAPNOA010000039.1"/>
</dbReference>
<comment type="similarity">
    <text evidence="8">Belongs to the MenA family. Type 1 subfamily.</text>
</comment>
<keyword evidence="7 8" id="KW-0472">Membrane</keyword>
<keyword evidence="3 8" id="KW-1003">Cell membrane</keyword>
<comment type="caution">
    <text evidence="10">The sequence shown here is derived from an EMBL/GenBank/DDBJ whole genome shotgun (WGS) entry which is preliminary data.</text>
</comment>
<dbReference type="Gene3D" id="1.10.357.140">
    <property type="entry name" value="UbiA prenyltransferase"/>
    <property type="match status" value="1"/>
</dbReference>
<dbReference type="InterPro" id="IPR044878">
    <property type="entry name" value="UbiA_sf"/>
</dbReference>